<proteinExistence type="predicted"/>
<evidence type="ECO:0000313" key="2">
    <source>
        <dbReference type="EMBL" id="KAK7081754.1"/>
    </source>
</evidence>
<dbReference type="EMBL" id="JAXCGZ010004455">
    <property type="protein sequence ID" value="KAK7081754.1"/>
    <property type="molecule type" value="Genomic_DNA"/>
</dbReference>
<feature type="compositionally biased region" description="Polar residues" evidence="1">
    <location>
        <begin position="73"/>
        <end position="83"/>
    </location>
</feature>
<sequence>VARLTAINRRLTRTVSMQRLDIASGPESDVDDTEDLRLHLDDAVSSPKKSEYFPKEENGVLDFVKESRVRIPSTASDRSTPSPSREVASRKTSQTLADAFLEQLPEVKNSNDAYQNGSASLEERETC</sequence>
<feature type="compositionally biased region" description="Polar residues" evidence="1">
    <location>
        <begin position="108"/>
        <end position="119"/>
    </location>
</feature>
<protein>
    <submittedName>
        <fullName evidence="2">Uncharacterized protein</fullName>
    </submittedName>
</protein>
<reference evidence="2 3" key="1">
    <citation type="submission" date="2023-11" db="EMBL/GenBank/DDBJ databases">
        <title>Halocaridina rubra genome assembly.</title>
        <authorList>
            <person name="Smith C."/>
        </authorList>
    </citation>
    <scope>NUCLEOTIDE SEQUENCE [LARGE SCALE GENOMIC DNA]</scope>
    <source>
        <strain evidence="2">EP-1</strain>
        <tissue evidence="2">Whole</tissue>
    </source>
</reference>
<keyword evidence="3" id="KW-1185">Reference proteome</keyword>
<dbReference type="AlphaFoldDB" id="A0AAN8XP63"/>
<dbReference type="Proteomes" id="UP001381693">
    <property type="component" value="Unassembled WGS sequence"/>
</dbReference>
<evidence type="ECO:0000313" key="3">
    <source>
        <dbReference type="Proteomes" id="UP001381693"/>
    </source>
</evidence>
<accession>A0AAN8XP63</accession>
<comment type="caution">
    <text evidence="2">The sequence shown here is derived from an EMBL/GenBank/DDBJ whole genome shotgun (WGS) entry which is preliminary data.</text>
</comment>
<gene>
    <name evidence="2" type="ORF">SK128_006189</name>
</gene>
<evidence type="ECO:0000256" key="1">
    <source>
        <dbReference type="SAM" id="MobiDB-lite"/>
    </source>
</evidence>
<organism evidence="2 3">
    <name type="scientific">Halocaridina rubra</name>
    <name type="common">Hawaiian red shrimp</name>
    <dbReference type="NCBI Taxonomy" id="373956"/>
    <lineage>
        <taxon>Eukaryota</taxon>
        <taxon>Metazoa</taxon>
        <taxon>Ecdysozoa</taxon>
        <taxon>Arthropoda</taxon>
        <taxon>Crustacea</taxon>
        <taxon>Multicrustacea</taxon>
        <taxon>Malacostraca</taxon>
        <taxon>Eumalacostraca</taxon>
        <taxon>Eucarida</taxon>
        <taxon>Decapoda</taxon>
        <taxon>Pleocyemata</taxon>
        <taxon>Caridea</taxon>
        <taxon>Atyoidea</taxon>
        <taxon>Atyidae</taxon>
        <taxon>Halocaridina</taxon>
    </lineage>
</organism>
<feature type="non-terminal residue" evidence="2">
    <location>
        <position position="1"/>
    </location>
</feature>
<name>A0AAN8XP63_HALRR</name>
<feature type="region of interest" description="Disordered" evidence="1">
    <location>
        <begin position="68"/>
        <end position="127"/>
    </location>
</feature>